<dbReference type="OrthoDB" id="539213at2759"/>
<evidence type="ECO:0000313" key="6">
    <source>
        <dbReference type="Proteomes" id="UP000541444"/>
    </source>
</evidence>
<dbReference type="GO" id="GO:0085020">
    <property type="term" value="P:protein K6-linked ubiquitination"/>
    <property type="evidence" value="ECO:0007669"/>
    <property type="project" value="TreeGrafter"/>
</dbReference>
<keyword evidence="2 3" id="KW-0040">ANK repeat</keyword>
<protein>
    <submittedName>
        <fullName evidence="5">Uncharacterized protein</fullName>
    </submittedName>
</protein>
<organism evidence="5 6">
    <name type="scientific">Kingdonia uniflora</name>
    <dbReference type="NCBI Taxonomy" id="39325"/>
    <lineage>
        <taxon>Eukaryota</taxon>
        <taxon>Viridiplantae</taxon>
        <taxon>Streptophyta</taxon>
        <taxon>Embryophyta</taxon>
        <taxon>Tracheophyta</taxon>
        <taxon>Spermatophyta</taxon>
        <taxon>Magnoliopsida</taxon>
        <taxon>Ranunculales</taxon>
        <taxon>Circaeasteraceae</taxon>
        <taxon>Kingdonia</taxon>
    </lineage>
</organism>
<feature type="repeat" description="ANK" evidence="3">
    <location>
        <begin position="105"/>
        <end position="137"/>
    </location>
</feature>
<dbReference type="PANTHER" id="PTHR24171">
    <property type="entry name" value="ANKYRIN REPEAT DOMAIN-CONTAINING PROTEIN 39-RELATED"/>
    <property type="match status" value="1"/>
</dbReference>
<dbReference type="PROSITE" id="PS50297">
    <property type="entry name" value="ANK_REP_REGION"/>
    <property type="match status" value="3"/>
</dbReference>
<comment type="caution">
    <text evidence="5">The sequence shown here is derived from an EMBL/GenBank/DDBJ whole genome shotgun (WGS) entry which is preliminary data.</text>
</comment>
<dbReference type="SUPFAM" id="SSF48403">
    <property type="entry name" value="Ankyrin repeat"/>
    <property type="match status" value="1"/>
</dbReference>
<keyword evidence="6" id="KW-1185">Reference proteome</keyword>
<feature type="repeat" description="ANK" evidence="3">
    <location>
        <begin position="72"/>
        <end position="104"/>
    </location>
</feature>
<dbReference type="InterPro" id="IPR002110">
    <property type="entry name" value="Ankyrin_rpt"/>
</dbReference>
<dbReference type="AlphaFoldDB" id="A0A7J7NSQ0"/>
<name>A0A7J7NSQ0_9MAGN</name>
<dbReference type="InterPro" id="IPR036770">
    <property type="entry name" value="Ankyrin_rpt-contain_sf"/>
</dbReference>
<dbReference type="GO" id="GO:0004842">
    <property type="term" value="F:ubiquitin-protein transferase activity"/>
    <property type="evidence" value="ECO:0007669"/>
    <property type="project" value="TreeGrafter"/>
</dbReference>
<dbReference type="PROSITE" id="PS50088">
    <property type="entry name" value="ANK_REPEAT"/>
    <property type="match status" value="3"/>
</dbReference>
<accession>A0A7J7NSQ0</accession>
<keyword evidence="1" id="KW-0677">Repeat</keyword>
<dbReference type="PRINTS" id="PR01415">
    <property type="entry name" value="ANKYRIN"/>
</dbReference>
<dbReference type="Pfam" id="PF12796">
    <property type="entry name" value="Ank_2"/>
    <property type="match status" value="2"/>
</dbReference>
<dbReference type="SMART" id="SM00248">
    <property type="entry name" value="ANK"/>
    <property type="match status" value="4"/>
</dbReference>
<proteinExistence type="predicted"/>
<dbReference type="Proteomes" id="UP000541444">
    <property type="component" value="Unassembled WGS sequence"/>
</dbReference>
<dbReference type="EMBL" id="JACGCM010000601">
    <property type="protein sequence ID" value="KAF6170206.1"/>
    <property type="molecule type" value="Genomic_DNA"/>
</dbReference>
<evidence type="ECO:0000256" key="3">
    <source>
        <dbReference type="PROSITE-ProRule" id="PRU00023"/>
    </source>
</evidence>
<feature type="repeat" description="ANK" evidence="3">
    <location>
        <begin position="39"/>
        <end position="71"/>
    </location>
</feature>
<sequence length="230" mass="25117">MGNPSEEDGLHAAARCGDLRALESMYTNNPLAVNSRDKHSRTPLHLAAWSGHTDVVSYLCKNKADVAAAAMDDMGAIHFAAQKGHLEVVRTLLSSGASIKASNRKGFTPLHFAAQGSHAELVKYLVRKGANLTAKTKAGKTPLHLATNQQIHSLLDSSKQVEQPIVQENNHEDKDETFTGNLEKEDPKGEKLKRKDEEADIEGSMPKPKKPKIALNHLLSSDDTQEEDNQ</sequence>
<reference evidence="5 6" key="1">
    <citation type="journal article" date="2020" name="IScience">
        <title>Genome Sequencing of the Endangered Kingdonia uniflora (Circaeasteraceae, Ranunculales) Reveals Potential Mechanisms of Evolutionary Specialization.</title>
        <authorList>
            <person name="Sun Y."/>
            <person name="Deng T."/>
            <person name="Zhang A."/>
            <person name="Moore M.J."/>
            <person name="Landis J.B."/>
            <person name="Lin N."/>
            <person name="Zhang H."/>
            <person name="Zhang X."/>
            <person name="Huang J."/>
            <person name="Zhang X."/>
            <person name="Sun H."/>
            <person name="Wang H."/>
        </authorList>
    </citation>
    <scope>NUCLEOTIDE SEQUENCE [LARGE SCALE GENOMIC DNA]</scope>
    <source>
        <strain evidence="5">TB1705</strain>
        <tissue evidence="5">Leaf</tissue>
    </source>
</reference>
<feature type="compositionally biased region" description="Basic and acidic residues" evidence="4">
    <location>
        <begin position="169"/>
        <end position="197"/>
    </location>
</feature>
<evidence type="ECO:0000256" key="2">
    <source>
        <dbReference type="ARBA" id="ARBA00023043"/>
    </source>
</evidence>
<dbReference type="Gene3D" id="1.25.40.20">
    <property type="entry name" value="Ankyrin repeat-containing domain"/>
    <property type="match status" value="2"/>
</dbReference>
<evidence type="ECO:0000256" key="1">
    <source>
        <dbReference type="ARBA" id="ARBA00022737"/>
    </source>
</evidence>
<evidence type="ECO:0000256" key="4">
    <source>
        <dbReference type="SAM" id="MobiDB-lite"/>
    </source>
</evidence>
<dbReference type="PANTHER" id="PTHR24171:SF8">
    <property type="entry name" value="BRCA1-ASSOCIATED RING DOMAIN PROTEIN 1"/>
    <property type="match status" value="1"/>
</dbReference>
<gene>
    <name evidence="5" type="ORF">GIB67_038739</name>
</gene>
<evidence type="ECO:0000313" key="5">
    <source>
        <dbReference type="EMBL" id="KAF6170206.1"/>
    </source>
</evidence>
<feature type="region of interest" description="Disordered" evidence="4">
    <location>
        <begin position="166"/>
        <end position="230"/>
    </location>
</feature>